<feature type="compositionally biased region" description="Polar residues" evidence="1">
    <location>
        <begin position="28"/>
        <end position="39"/>
    </location>
</feature>
<dbReference type="Gene3D" id="2.130.10.10">
    <property type="entry name" value="YVTN repeat-like/Quinoprotein amine dehydrogenase"/>
    <property type="match status" value="1"/>
</dbReference>
<keyword evidence="2" id="KW-0732">Signal</keyword>
<evidence type="ECO:0000256" key="1">
    <source>
        <dbReference type="SAM" id="MobiDB-lite"/>
    </source>
</evidence>
<reference evidence="3 4" key="1">
    <citation type="submission" date="2022-11" db="EMBL/GenBank/DDBJ databases">
        <title>Minimal conservation of predation-associated metabolite biosynthetic gene clusters underscores biosynthetic potential of Myxococcota including descriptions for ten novel species: Archangium lansinium sp. nov., Myxococcus landrumus sp. nov., Nannocystis bai.</title>
        <authorList>
            <person name="Ahearne A."/>
            <person name="Stevens C."/>
            <person name="Dowd S."/>
        </authorList>
    </citation>
    <scope>NUCLEOTIDE SEQUENCE [LARGE SCALE GENOMIC DNA]</scope>
    <source>
        <strain evidence="3 4">NCELM</strain>
    </source>
</reference>
<sequence>MRDVRVVTCLSGLVVSLSAAACGDDGGTSASASATQGTVSMTMPTSTDATATAPTTSDGGTATDTASGTMGDTQGQTNTGTPTTGTPTSTGPTTDDTSTGTGVTSTTTTTGTTGTTDPIDTSTSTSGNTTDPFPCMPGDSGGMGDVEKSFLWVANSDEGTISKVDTQGVVELARYRSGPNGANYLDNPSRTAVSVDGRFVVVNNRQSGWVTMIAANLEDCVDKNANGMIDTSQNPGNILPWGNDECIRWSTQMPIQVGNIGAGPRGVTWTPGTWDMNLCQFVDPKVWLGYLPAQFSTAHMARLDGETGVLEETVTIPNWINGWADYGPYGAALDQDLNVWFTGLRGELFRINTQMGNTLDRWLPPGGDQLYGMTVDPDGDPWFGNCSGPVSTFNPMTNQFTSIAGTNACHRGLAADKEGAVWVASNGPCGVAQIDHVTNTLIQFHTLNPCNTPVGVSVDDEGYVWVVDEYQGAWKIDPLNPNNKQLLPIANDHYTYSDMTGGQLKSVVLPM</sequence>
<feature type="chain" id="PRO_5045917702" evidence="2">
    <location>
        <begin position="22"/>
        <end position="511"/>
    </location>
</feature>
<feature type="compositionally biased region" description="Low complexity" evidence="1">
    <location>
        <begin position="40"/>
        <end position="130"/>
    </location>
</feature>
<dbReference type="Proteomes" id="UP001217838">
    <property type="component" value="Unassembled WGS sequence"/>
</dbReference>
<evidence type="ECO:0000313" key="3">
    <source>
        <dbReference type="EMBL" id="MDC0667630.1"/>
    </source>
</evidence>
<keyword evidence="3" id="KW-0456">Lyase</keyword>
<accession>A0ABT5B1S3</accession>
<organism evidence="3 4">
    <name type="scientific">Nannocystis radixulma</name>
    <dbReference type="NCBI Taxonomy" id="2995305"/>
    <lineage>
        <taxon>Bacteria</taxon>
        <taxon>Pseudomonadati</taxon>
        <taxon>Myxococcota</taxon>
        <taxon>Polyangia</taxon>
        <taxon>Nannocystales</taxon>
        <taxon>Nannocystaceae</taxon>
        <taxon>Nannocystis</taxon>
    </lineage>
</organism>
<keyword evidence="4" id="KW-1185">Reference proteome</keyword>
<name>A0ABT5B1S3_9BACT</name>
<feature type="region of interest" description="Disordered" evidence="1">
    <location>
        <begin position="20"/>
        <end position="135"/>
    </location>
</feature>
<dbReference type="RefSeq" id="WP_271995846.1">
    <property type="nucleotide sequence ID" value="NZ_JAQNDN010000002.1"/>
</dbReference>
<dbReference type="PROSITE" id="PS51257">
    <property type="entry name" value="PROKAR_LIPOPROTEIN"/>
    <property type="match status" value="1"/>
</dbReference>
<proteinExistence type="predicted"/>
<gene>
    <name evidence="3" type="ORF">POL58_07780</name>
</gene>
<comment type="caution">
    <text evidence="3">The sequence shown here is derived from an EMBL/GenBank/DDBJ whole genome shotgun (WGS) entry which is preliminary data.</text>
</comment>
<evidence type="ECO:0000313" key="4">
    <source>
        <dbReference type="Proteomes" id="UP001217838"/>
    </source>
</evidence>
<evidence type="ECO:0000256" key="2">
    <source>
        <dbReference type="SAM" id="SignalP"/>
    </source>
</evidence>
<feature type="signal peptide" evidence="2">
    <location>
        <begin position="1"/>
        <end position="21"/>
    </location>
</feature>
<protein>
    <submittedName>
        <fullName evidence="3">Lyase</fullName>
    </submittedName>
</protein>
<dbReference type="SUPFAM" id="SSF63829">
    <property type="entry name" value="Calcium-dependent phosphotriesterase"/>
    <property type="match status" value="1"/>
</dbReference>
<dbReference type="EMBL" id="JAQNDN010000002">
    <property type="protein sequence ID" value="MDC0667630.1"/>
    <property type="molecule type" value="Genomic_DNA"/>
</dbReference>
<dbReference type="InterPro" id="IPR015943">
    <property type="entry name" value="WD40/YVTN_repeat-like_dom_sf"/>
</dbReference>
<dbReference type="GO" id="GO:0016829">
    <property type="term" value="F:lyase activity"/>
    <property type="evidence" value="ECO:0007669"/>
    <property type="project" value="UniProtKB-KW"/>
</dbReference>